<reference evidence="1 2" key="1">
    <citation type="journal article" date="2023" name="Science">
        <title>Complex scaffold remodeling in plant triterpene biosynthesis.</title>
        <authorList>
            <person name="De La Pena R."/>
            <person name="Hodgson H."/>
            <person name="Liu J.C."/>
            <person name="Stephenson M.J."/>
            <person name="Martin A.C."/>
            <person name="Owen C."/>
            <person name="Harkess A."/>
            <person name="Leebens-Mack J."/>
            <person name="Jimenez L.E."/>
            <person name="Osbourn A."/>
            <person name="Sattely E.S."/>
        </authorList>
    </citation>
    <scope>NUCLEOTIDE SEQUENCE [LARGE SCALE GENOMIC DNA]</scope>
    <source>
        <strain evidence="2">cv. JPN11</strain>
        <tissue evidence="1">Leaf</tissue>
    </source>
</reference>
<keyword evidence="2" id="KW-1185">Reference proteome</keyword>
<accession>A0ACC1X9Z5</accession>
<proteinExistence type="predicted"/>
<protein>
    <submittedName>
        <fullName evidence="1">Protein tesmin/TSO1-like</fullName>
    </submittedName>
</protein>
<evidence type="ECO:0000313" key="2">
    <source>
        <dbReference type="Proteomes" id="UP001164539"/>
    </source>
</evidence>
<dbReference type="EMBL" id="CM051403">
    <property type="protein sequence ID" value="KAJ4707926.1"/>
    <property type="molecule type" value="Genomic_DNA"/>
</dbReference>
<evidence type="ECO:0000313" key="1">
    <source>
        <dbReference type="EMBL" id="KAJ4707926.1"/>
    </source>
</evidence>
<name>A0ACC1X9Z5_MELAZ</name>
<gene>
    <name evidence="1" type="ORF">OWV82_017963</name>
</gene>
<comment type="caution">
    <text evidence="1">The sequence shown here is derived from an EMBL/GenBank/DDBJ whole genome shotgun (WGS) entry which is preliminary data.</text>
</comment>
<organism evidence="1 2">
    <name type="scientific">Melia azedarach</name>
    <name type="common">Chinaberry tree</name>
    <dbReference type="NCBI Taxonomy" id="155640"/>
    <lineage>
        <taxon>Eukaryota</taxon>
        <taxon>Viridiplantae</taxon>
        <taxon>Streptophyta</taxon>
        <taxon>Embryophyta</taxon>
        <taxon>Tracheophyta</taxon>
        <taxon>Spermatophyta</taxon>
        <taxon>Magnoliopsida</taxon>
        <taxon>eudicotyledons</taxon>
        <taxon>Gunneridae</taxon>
        <taxon>Pentapetalae</taxon>
        <taxon>rosids</taxon>
        <taxon>malvids</taxon>
        <taxon>Sapindales</taxon>
        <taxon>Meliaceae</taxon>
        <taxon>Melia</taxon>
    </lineage>
</organism>
<sequence>MDSPETTAKTNTAVSSSFSAATATTTASSTSSPPVQESPFSNFLSNLSPIKPVKGSHGLQGLLGLNSPPLVFTSPHTNVPRETGFLKRLPCHQSPSAEMSQNEDGSKKFADGPLALEKSGSLLQGGLVTDTWKENDKRSSLQVQPTSSSACVDEYLTDPVDVDCASSGYGVNTYTLQSSVSGRTDSQKTLSKFDDKNDRVSKVDVAVDIFREAEENIHGKATRDIKTNEQIESNSSLDCASKKRQSENSSAQNAGSVPRGESDCPLQLLPEPFQTLETYNDSLENAGAIAHGPDDNAMHDPEASKQQRGMSRRCLQFAEAQPKATVDSTNPSINSNDATSSRSSPSLVESESLDSSYVDLNAASGKRQLANFPQPMTPMFPPRYTGKSPLTVSKPSGIGLHLNSIVNALPKGRGVTVGVKLASAEHEVLENKASISVSSLISESFDDTVSLNWLPRVDHNTTPHTKRKFNSEQIDSFEEFCPLSPKKKRKKSSSTVDGDGCKRCNCKKTRCLKLYCDCFAAGIYCAEPCACQGCFNRPEYEDTVLETRQQIESRNPLAFAPKIVQRVAEFADDGNHFTPSSGRHKRGCNCKKSQCLKKYCECYQANVGCSSGCRCEGCKNIHGMKEEYVGNEEIMSNRAISEGTSDAKLEMVTNKRDFLHAELYDPRNLTPLTPSFQCSNHGKDASKSRILSSRYVPSPESDLTILSSSAKSPRSLKNSEGNKMLLEANKEILDVESCCEGRDYSDTDIVDQFSSRNSLVGLCDFPPVPGFPSMAVASSGSSRATDCTNVSRLQLCPRSGNLSSGGSLRWRSSPVTPMTQLGGTKSLQALDCDSRLSGIMEDDTPEILKDVSTPIKSVKVSSPSHKRVSPPHGHANELRSSSSGALKSGRKFILKAVPSFPPLTPCIDSKGSTDQERSNFQENKQ</sequence>
<dbReference type="Proteomes" id="UP001164539">
    <property type="component" value="Chromosome 10"/>
</dbReference>